<dbReference type="AlphaFoldDB" id="G0LH63"/>
<dbReference type="Proteomes" id="UP000007954">
    <property type="component" value="Chromosome"/>
</dbReference>
<dbReference type="GO" id="GO:0047631">
    <property type="term" value="F:ADP-ribose diphosphatase activity"/>
    <property type="evidence" value="ECO:0007669"/>
    <property type="project" value="UniProtKB-EC"/>
</dbReference>
<dbReference type="Gene3D" id="3.40.980.10">
    <property type="entry name" value="MoaB/Mog-like domain"/>
    <property type="match status" value="1"/>
</dbReference>
<name>G0LH63_HALWC</name>
<protein>
    <submittedName>
        <fullName evidence="2">ADP-ribose pyrophosphatase</fullName>
        <ecNumber evidence="2">3.6.1.13</ecNumber>
    </submittedName>
</protein>
<dbReference type="CDD" id="cd00885">
    <property type="entry name" value="cinA"/>
    <property type="match status" value="1"/>
</dbReference>
<dbReference type="NCBIfam" id="TIGR00177">
    <property type="entry name" value="molyb_syn"/>
    <property type="match status" value="1"/>
</dbReference>
<dbReference type="SMART" id="SM00852">
    <property type="entry name" value="MoCF_biosynth"/>
    <property type="match status" value="1"/>
</dbReference>
<proteinExistence type="predicted"/>
<evidence type="ECO:0000313" key="2">
    <source>
        <dbReference type="EMBL" id="CCC40097.1"/>
    </source>
</evidence>
<dbReference type="GeneID" id="12446937"/>
<keyword evidence="2" id="KW-0378">Hydrolase</keyword>
<dbReference type="Pfam" id="PF24102">
    <property type="entry name" value="FLAD1_M"/>
    <property type="match status" value="1"/>
</dbReference>
<dbReference type="EMBL" id="FR746099">
    <property type="protein sequence ID" value="CCC40097.1"/>
    <property type="molecule type" value="Genomic_DNA"/>
</dbReference>
<dbReference type="PANTHER" id="PTHR13939:SF0">
    <property type="entry name" value="NMN AMIDOHYDROLASE-LIKE PROTEIN YFAY"/>
    <property type="match status" value="1"/>
</dbReference>
<sequence>MRVAVLTIGDELLAGDTTNTNATWLAQRLTERGVTVRRILTVPDEHSLIRSRVREYSGNFDAVIVTGGIGSTPDDVTVDAVADAFDRNLVISEQARADVIETLEALSDTVPNIDVDIDAEATIPEDARPLLNTEGLAPGCVVENVYVLPGIPSELKTMFNKIAEEFTGEAVSSVLYTVKPEANIVSALKTVSEEFDVTIGCYPDRNAGHNRIKVTATDGETLTSAITWLQNQIDASDTPVERDWGENVESD</sequence>
<dbReference type="InterPro" id="IPR036425">
    <property type="entry name" value="MoaB/Mog-like_dom_sf"/>
</dbReference>
<dbReference type="InterPro" id="IPR001453">
    <property type="entry name" value="MoaB/Mog_dom"/>
</dbReference>
<dbReference type="InterPro" id="IPR056596">
    <property type="entry name" value="FLAD1_M"/>
</dbReference>
<dbReference type="HOGENOM" id="CLU_030805_0_2_2"/>
<dbReference type="Pfam" id="PF00994">
    <property type="entry name" value="MoCF_biosynth"/>
    <property type="match status" value="1"/>
</dbReference>
<dbReference type="SUPFAM" id="SSF53218">
    <property type="entry name" value="Molybdenum cofactor biosynthesis proteins"/>
    <property type="match status" value="1"/>
</dbReference>
<dbReference type="InterPro" id="IPR050101">
    <property type="entry name" value="CinA"/>
</dbReference>
<evidence type="ECO:0000313" key="3">
    <source>
        <dbReference type="Proteomes" id="UP000007954"/>
    </source>
</evidence>
<gene>
    <name evidence="2" type="ordered locus">Hqrw_2206</name>
</gene>
<accession>G0LH63</accession>
<reference evidence="2 3" key="1">
    <citation type="journal article" date="2011" name="PLoS ONE">
        <title>Haloquadratum walsbyi: limited diversity in a global pond.</title>
        <authorList>
            <person name="Dyall-Smith M."/>
            <person name="Pfeiffer F."/>
            <person name="Klee K."/>
            <person name="Palm P."/>
            <person name="Gross K."/>
            <person name="Schuster S.C."/>
            <person name="Rampp M."/>
            <person name="Oesterhelt D."/>
        </authorList>
    </citation>
    <scope>NUCLEOTIDE SEQUENCE [LARGE SCALE GENOMIC DNA]</scope>
    <source>
        <strain evidence="3">DSM 16854 / JCM 12705 / C23</strain>
    </source>
</reference>
<feature type="domain" description="MoaB/Mog" evidence="1">
    <location>
        <begin position="4"/>
        <end position="170"/>
    </location>
</feature>
<dbReference type="EC" id="3.6.1.13" evidence="2"/>
<dbReference type="KEGG" id="hwc:Hqrw_2206"/>
<dbReference type="RefSeq" id="WP_014555810.1">
    <property type="nucleotide sequence ID" value="NC_017459.1"/>
</dbReference>
<evidence type="ECO:0000259" key="1">
    <source>
        <dbReference type="SMART" id="SM00852"/>
    </source>
</evidence>
<dbReference type="PANTHER" id="PTHR13939">
    <property type="entry name" value="NICOTINAMIDE-NUCLEOTIDE AMIDOHYDROLASE PNCC"/>
    <property type="match status" value="1"/>
</dbReference>
<organism evidence="2 3">
    <name type="scientific">Haloquadratum walsbyi (strain DSM 16854 / JCM 12705 / C23)</name>
    <dbReference type="NCBI Taxonomy" id="768065"/>
    <lineage>
        <taxon>Archaea</taxon>
        <taxon>Methanobacteriati</taxon>
        <taxon>Methanobacteriota</taxon>
        <taxon>Stenosarchaea group</taxon>
        <taxon>Halobacteria</taxon>
        <taxon>Halobacteriales</taxon>
        <taxon>Haloferacaceae</taxon>
        <taxon>Haloquadratum</taxon>
    </lineage>
</organism>
<dbReference type="OrthoDB" id="372037at2157"/>